<dbReference type="RefSeq" id="WP_404547763.1">
    <property type="nucleotide sequence ID" value="NZ_JADIKJ010000013.1"/>
</dbReference>
<keyword evidence="2" id="KW-1185">Reference proteome</keyword>
<protein>
    <recommendedName>
        <fullName evidence="3">DUF4340 domain-containing protein</fullName>
    </recommendedName>
</protein>
<gene>
    <name evidence="1" type="ORF">ISP15_12360</name>
</gene>
<proteinExistence type="predicted"/>
<reference evidence="1 2" key="1">
    <citation type="submission" date="2020-10" db="EMBL/GenBank/DDBJ databases">
        <title>Phylogeny of dyella-like bacteria.</title>
        <authorList>
            <person name="Fu J."/>
        </authorList>
    </citation>
    <scope>NUCLEOTIDE SEQUENCE [LARGE SCALE GENOMIC DNA]</scope>
    <source>
        <strain evidence="1 2">JP1</strain>
    </source>
</reference>
<organism evidence="1 2">
    <name type="scientific">Dyella jejuensis</name>
    <dbReference type="NCBI Taxonomy" id="1432009"/>
    <lineage>
        <taxon>Bacteria</taxon>
        <taxon>Pseudomonadati</taxon>
        <taxon>Pseudomonadota</taxon>
        <taxon>Gammaproteobacteria</taxon>
        <taxon>Lysobacterales</taxon>
        <taxon>Rhodanobacteraceae</taxon>
        <taxon>Dyella</taxon>
    </lineage>
</organism>
<comment type="caution">
    <text evidence="1">The sequence shown here is derived from an EMBL/GenBank/DDBJ whole genome shotgun (WGS) entry which is preliminary data.</text>
</comment>
<dbReference type="Proteomes" id="UP001620461">
    <property type="component" value="Unassembled WGS sequence"/>
</dbReference>
<sequence length="164" mass="18043">MKRAARRLGWTLAAVIVLLAVAWWQLRSDRLAAPGTLLPLDPEAITRVDLQAGRAPAEHYAKREGHWWRIDPAPITRADDLRLGELVRIAAAPVQDWQSASRYDFAKIGLAPPQAKLDLDGQTLLFGGMTALGRNVYVQAGQRVGIVSLRYLPRSAQSTSVKAL</sequence>
<accession>A0ABW8JJV0</accession>
<evidence type="ECO:0000313" key="1">
    <source>
        <dbReference type="EMBL" id="MFK2901133.1"/>
    </source>
</evidence>
<dbReference type="EMBL" id="JADIKJ010000013">
    <property type="protein sequence ID" value="MFK2901133.1"/>
    <property type="molecule type" value="Genomic_DNA"/>
</dbReference>
<evidence type="ECO:0008006" key="3">
    <source>
        <dbReference type="Google" id="ProtNLM"/>
    </source>
</evidence>
<name>A0ABW8JJV0_9GAMM</name>
<evidence type="ECO:0000313" key="2">
    <source>
        <dbReference type="Proteomes" id="UP001620461"/>
    </source>
</evidence>